<feature type="compositionally biased region" description="Polar residues" evidence="1">
    <location>
        <begin position="288"/>
        <end position="321"/>
    </location>
</feature>
<evidence type="ECO:0000256" key="1">
    <source>
        <dbReference type="SAM" id="MobiDB-lite"/>
    </source>
</evidence>
<sequence length="482" mass="52335">MKRAKDDHPGDNVAALQDYNDWNQTQFRRFNSSVQAEWMDWVANGHKYDVEYRFGVVDVDSIMARIELSKESMRNSAIIDVDGANEVQEVQLTPKEWSKPVPVFTLEQITTEINRLTRLKASYQALQDATKDGYPGAPPVTAEEKKEVDSDVAEALAALLKAQTALARSPADKGLETTVNEKRLALSTAQQAQSRTDDALNKFNMANGDEANQKATAAWLAVQTATGDNQLQQLNDKRDALLQTRPSTIPVVIGAHAEGDKRVGDGGTGTDLAAPDAKYANPIFGTSGDPTSKSDGSASKPTTDNPWTDMSFSFSAQGQQKASDESSWGMSVGGGVGWGLWSAGGSYSHDQSSSQMQLDMSSCDVNISFQALVVNINRPWLHAELFSDTELDTPADVFLSPGAEQLKDWIAKPKQSISKLAQFNMFPAYPTSFIIAANTVIVFHGDTQHIEQHMSSESNSGSTSVGFGPWSVSSSFHQSSTH</sequence>
<evidence type="ECO:0000313" key="3">
    <source>
        <dbReference type="Proteomes" id="UP001341245"/>
    </source>
</evidence>
<dbReference type="Proteomes" id="UP001341245">
    <property type="component" value="Unassembled WGS sequence"/>
</dbReference>
<feature type="region of interest" description="Disordered" evidence="1">
    <location>
        <begin position="259"/>
        <end position="328"/>
    </location>
</feature>
<evidence type="ECO:0000313" key="2">
    <source>
        <dbReference type="EMBL" id="KAK6000890.1"/>
    </source>
</evidence>
<comment type="caution">
    <text evidence="2">The sequence shown here is derived from an EMBL/GenBank/DDBJ whole genome shotgun (WGS) entry which is preliminary data.</text>
</comment>
<name>A0ABR0TA85_AURPU</name>
<proteinExistence type="predicted"/>
<gene>
    <name evidence="2" type="ORF">QM012_002973</name>
</gene>
<protein>
    <submittedName>
        <fullName evidence="2">Uncharacterized protein</fullName>
    </submittedName>
</protein>
<organism evidence="2 3">
    <name type="scientific">Aureobasidium pullulans</name>
    <name type="common">Black yeast</name>
    <name type="synonym">Pullularia pullulans</name>
    <dbReference type="NCBI Taxonomy" id="5580"/>
    <lineage>
        <taxon>Eukaryota</taxon>
        <taxon>Fungi</taxon>
        <taxon>Dikarya</taxon>
        <taxon>Ascomycota</taxon>
        <taxon>Pezizomycotina</taxon>
        <taxon>Dothideomycetes</taxon>
        <taxon>Dothideomycetidae</taxon>
        <taxon>Dothideales</taxon>
        <taxon>Saccotheciaceae</taxon>
        <taxon>Aureobasidium</taxon>
    </lineage>
</organism>
<keyword evidence="3" id="KW-1185">Reference proteome</keyword>
<accession>A0ABR0TA85</accession>
<reference evidence="2 3" key="1">
    <citation type="submission" date="2023-11" db="EMBL/GenBank/DDBJ databases">
        <title>Draft genome sequence and annotation of the polyextremotolerant black yeast-like fungus Aureobasidium pullulans NRRL 62042.</title>
        <authorList>
            <person name="Dielentheis-Frenken M.R.E."/>
            <person name="Wibberg D."/>
            <person name="Blank L.M."/>
            <person name="Tiso T."/>
        </authorList>
    </citation>
    <scope>NUCLEOTIDE SEQUENCE [LARGE SCALE GENOMIC DNA]</scope>
    <source>
        <strain evidence="2 3">NRRL 62042</strain>
    </source>
</reference>
<dbReference type="EMBL" id="JASGXD010000015">
    <property type="protein sequence ID" value="KAK6000890.1"/>
    <property type="molecule type" value="Genomic_DNA"/>
</dbReference>